<dbReference type="GO" id="GO:0004129">
    <property type="term" value="F:cytochrome-c oxidase activity"/>
    <property type="evidence" value="ECO:0007669"/>
    <property type="project" value="UniProtKB-EC"/>
</dbReference>
<dbReference type="GO" id="GO:0005507">
    <property type="term" value="F:copper ion binding"/>
    <property type="evidence" value="ECO:0007669"/>
    <property type="project" value="InterPro"/>
</dbReference>
<comment type="subcellular location">
    <subcellularLocation>
        <location evidence="1">Membrane</location>
        <topology evidence="1">Multi-pass membrane protein</topology>
    </subcellularLocation>
    <subcellularLocation>
        <location evidence="13">Mitochondrion inner membrane</location>
        <topology evidence="13">Multi-pass membrane protein</topology>
    </subcellularLocation>
</comment>
<evidence type="ECO:0000256" key="10">
    <source>
        <dbReference type="ARBA" id="ARBA00023008"/>
    </source>
</evidence>
<dbReference type="Pfam" id="PF02790">
    <property type="entry name" value="COX2_TM"/>
    <property type="match status" value="1"/>
</dbReference>
<dbReference type="GO" id="GO:0042773">
    <property type="term" value="P:ATP synthesis coupled electron transport"/>
    <property type="evidence" value="ECO:0007669"/>
    <property type="project" value="TreeGrafter"/>
</dbReference>
<dbReference type="SUPFAM" id="SSF81464">
    <property type="entry name" value="Cytochrome c oxidase subunit II-like, transmembrane region"/>
    <property type="match status" value="1"/>
</dbReference>
<evidence type="ECO:0000256" key="1">
    <source>
        <dbReference type="ARBA" id="ARBA00004141"/>
    </source>
</evidence>
<evidence type="ECO:0000259" key="16">
    <source>
        <dbReference type="PROSITE" id="PS50999"/>
    </source>
</evidence>
<dbReference type="InterPro" id="IPR001505">
    <property type="entry name" value="Copper_CuA"/>
</dbReference>
<evidence type="ECO:0000256" key="11">
    <source>
        <dbReference type="ARBA" id="ARBA00023136"/>
    </source>
</evidence>
<keyword evidence="5 13" id="KW-0812">Transmembrane</keyword>
<keyword evidence="10 13" id="KW-0186">Copper</keyword>
<dbReference type="InterPro" id="IPR011759">
    <property type="entry name" value="Cyt_c_oxidase_su2_TM_dom"/>
</dbReference>
<evidence type="ECO:0000256" key="3">
    <source>
        <dbReference type="ARBA" id="ARBA00022448"/>
    </source>
</evidence>
<evidence type="ECO:0000256" key="8">
    <source>
        <dbReference type="ARBA" id="ARBA00022982"/>
    </source>
</evidence>
<dbReference type="PRINTS" id="PR01166">
    <property type="entry name" value="CYCOXIDASEII"/>
</dbReference>
<comment type="similarity">
    <text evidence="2 13">Belongs to the cytochrome c oxidase subunit 2 family.</text>
</comment>
<dbReference type="PROSITE" id="PS00078">
    <property type="entry name" value="COX2"/>
    <property type="match status" value="1"/>
</dbReference>
<dbReference type="Gene3D" id="1.10.287.90">
    <property type="match status" value="1"/>
</dbReference>
<dbReference type="Pfam" id="PF00116">
    <property type="entry name" value="COX2"/>
    <property type="match status" value="1"/>
</dbReference>
<comment type="function">
    <text evidence="13">Component of the cytochrome c oxidase, the last enzyme in the mitochondrial electron transport chain which drives oxidative phosphorylation. The respiratory chain contains 3 multisubunit complexes succinate dehydrogenase (complex II, CII), ubiquinol-cytochrome c oxidoreductase (cytochrome b-c1 complex, complex III, CIII) and cytochrome c oxidase (complex IV, CIV), that cooperate to transfer electrons derived from NADH and succinate to molecular oxygen, creating an electrochemical gradient over the inner membrane that drives transmembrane transport and the ATP synthase. Cytochrome c oxidase is the component of the respiratory chain that catalyzes the reduction of oxygen to water. Electrons originating from reduced cytochrome c in the intermembrane space (IMS) are transferred via the dinuclear copper A center (CU(A)) of subunit 2 and heme A of subunit 1 to the active site in subunit 1, a binuclear center (BNC) formed by heme A3 and copper B (CU(B)). The BNC reduces molecular oxygen to 2 water molecules using 4 electrons from cytochrome c in the IMS and 4 protons from the mitochondrial matrix.</text>
</comment>
<keyword evidence="11 13" id="KW-0472">Membrane</keyword>
<protein>
    <recommendedName>
        <fullName evidence="13">Cytochrome c oxidase subunit 2</fullName>
    </recommendedName>
</protein>
<proteinExistence type="inferred from homology"/>
<keyword evidence="4 13" id="KW-0679">Respiratory chain</keyword>
<evidence type="ECO:0000256" key="5">
    <source>
        <dbReference type="ARBA" id="ARBA00022692"/>
    </source>
</evidence>
<dbReference type="PROSITE" id="PS50857">
    <property type="entry name" value="COX2_CUA"/>
    <property type="match status" value="1"/>
</dbReference>
<reference evidence="17" key="1">
    <citation type="submission" date="2021-04" db="EMBL/GenBank/DDBJ databases">
        <authorList>
            <person name="Haag K.L."/>
            <person name="Pombert J.-F."/>
        </authorList>
    </citation>
    <scope>NUCLEOTIDE SEQUENCE</scope>
    <source>
        <tissue evidence="17">Spores</tissue>
    </source>
</reference>
<dbReference type="InterPro" id="IPR002429">
    <property type="entry name" value="CcO_II-like_C"/>
</dbReference>
<organism evidence="17">
    <name type="scientific">Mitosporidium daphniae</name>
    <dbReference type="NCBI Taxonomy" id="1485682"/>
    <lineage>
        <taxon>Eukaryota</taxon>
        <taxon>Fungi</taxon>
        <taxon>Fungi incertae sedis</taxon>
        <taxon>Microsporidia</taxon>
        <taxon>Mitosporidium</taxon>
    </lineage>
</organism>
<comment type="catalytic activity">
    <reaction evidence="12">
        <text>4 Fe(II)-[cytochrome c] + O2 + 8 H(+)(in) = 4 Fe(III)-[cytochrome c] + 2 H2O + 4 H(+)(out)</text>
        <dbReference type="Rhea" id="RHEA:11436"/>
        <dbReference type="Rhea" id="RHEA-COMP:10350"/>
        <dbReference type="Rhea" id="RHEA-COMP:14399"/>
        <dbReference type="ChEBI" id="CHEBI:15377"/>
        <dbReference type="ChEBI" id="CHEBI:15378"/>
        <dbReference type="ChEBI" id="CHEBI:15379"/>
        <dbReference type="ChEBI" id="CHEBI:29033"/>
        <dbReference type="ChEBI" id="CHEBI:29034"/>
        <dbReference type="EC" id="7.1.1.9"/>
    </reaction>
    <physiologicalReaction direction="left-to-right" evidence="12">
        <dbReference type="Rhea" id="RHEA:11437"/>
    </physiologicalReaction>
</comment>
<sequence>MVFQDEATPIQIGICDLHDNILYYLIIIFSFVIIMVYKAFCINTISTFYSNHSSLLEFIWTIVPGILLLLISIPSFKLLFNLDQVINPLITLKINGSQWYWTYSLNDILDIEFTSYTKLIEDLSLGQMRLLEVDNRVKLPVLTPIRILVTANDVMHSWAVPSLGIKIDAIPGRINHGLIYLLKTGVYYGQCSELCGDGHYNMPIVIEGVNNLDYLNYIFSFSDISLYNYLNFISYCLI</sequence>
<name>A0A8F1NN75_9MICR</name>
<feature type="transmembrane region" description="Helical" evidence="14">
    <location>
        <begin position="58"/>
        <end position="80"/>
    </location>
</feature>
<dbReference type="Gene3D" id="2.60.40.420">
    <property type="entry name" value="Cupredoxins - blue copper proteins"/>
    <property type="match status" value="1"/>
</dbReference>
<keyword evidence="13 17" id="KW-0496">Mitochondrion</keyword>
<keyword evidence="13" id="KW-0999">Mitochondrion inner membrane</keyword>
<accession>A0A8F1NN75</accession>
<keyword evidence="8 13" id="KW-0249">Electron transport</keyword>
<dbReference type="SUPFAM" id="SSF49503">
    <property type="entry name" value="Cupredoxins"/>
    <property type="match status" value="1"/>
</dbReference>
<dbReference type="InterPro" id="IPR045187">
    <property type="entry name" value="CcO_II"/>
</dbReference>
<evidence type="ECO:0000256" key="2">
    <source>
        <dbReference type="ARBA" id="ARBA00007866"/>
    </source>
</evidence>
<feature type="domain" description="Cytochrome oxidase subunit II transmembrane region profile" evidence="16">
    <location>
        <begin position="1"/>
        <end position="86"/>
    </location>
</feature>
<evidence type="ECO:0000313" key="17">
    <source>
        <dbReference type="EMBL" id="QWQ66179.1"/>
    </source>
</evidence>
<keyword evidence="7" id="KW-1278">Translocase</keyword>
<evidence type="ECO:0000256" key="6">
    <source>
        <dbReference type="ARBA" id="ARBA00022723"/>
    </source>
</evidence>
<dbReference type="AlphaFoldDB" id="A0A8F1NN75"/>
<dbReference type="InterPro" id="IPR008972">
    <property type="entry name" value="Cupredoxin"/>
</dbReference>
<evidence type="ECO:0000256" key="7">
    <source>
        <dbReference type="ARBA" id="ARBA00022967"/>
    </source>
</evidence>
<dbReference type="PANTHER" id="PTHR22888">
    <property type="entry name" value="CYTOCHROME C OXIDASE, SUBUNIT II"/>
    <property type="match status" value="1"/>
</dbReference>
<dbReference type="PANTHER" id="PTHR22888:SF9">
    <property type="entry name" value="CYTOCHROME C OXIDASE SUBUNIT 2"/>
    <property type="match status" value="1"/>
</dbReference>
<keyword evidence="3 13" id="KW-0813">Transport</keyword>
<feature type="transmembrane region" description="Helical" evidence="14">
    <location>
        <begin position="21"/>
        <end position="46"/>
    </location>
</feature>
<geneLocation type="mitochondrion" evidence="17"/>
<evidence type="ECO:0000256" key="9">
    <source>
        <dbReference type="ARBA" id="ARBA00022989"/>
    </source>
</evidence>
<gene>
    <name evidence="17" type="primary">cox2</name>
</gene>
<dbReference type="GO" id="GO:0005743">
    <property type="term" value="C:mitochondrial inner membrane"/>
    <property type="evidence" value="ECO:0007669"/>
    <property type="project" value="UniProtKB-SubCell"/>
</dbReference>
<keyword evidence="9 14" id="KW-1133">Transmembrane helix</keyword>
<evidence type="ECO:0000256" key="14">
    <source>
        <dbReference type="SAM" id="Phobius"/>
    </source>
</evidence>
<keyword evidence="6 13" id="KW-0479">Metal-binding</keyword>
<dbReference type="EMBL" id="MW864067">
    <property type="protein sequence ID" value="QWQ66179.1"/>
    <property type="molecule type" value="Genomic_DNA"/>
</dbReference>
<evidence type="ECO:0000259" key="15">
    <source>
        <dbReference type="PROSITE" id="PS50857"/>
    </source>
</evidence>
<dbReference type="PROSITE" id="PS50999">
    <property type="entry name" value="COX2_TM"/>
    <property type="match status" value="1"/>
</dbReference>
<evidence type="ECO:0000256" key="4">
    <source>
        <dbReference type="ARBA" id="ARBA00022660"/>
    </source>
</evidence>
<comment type="cofactor">
    <cofactor evidence="13">
        <name>Cu cation</name>
        <dbReference type="ChEBI" id="CHEBI:23378"/>
    </cofactor>
    <text evidence="13">Binds a copper A center.</text>
</comment>
<evidence type="ECO:0000256" key="12">
    <source>
        <dbReference type="ARBA" id="ARBA00049512"/>
    </source>
</evidence>
<feature type="domain" description="Cytochrome oxidase subunit II copper A binding" evidence="15">
    <location>
        <begin position="87"/>
        <end position="220"/>
    </location>
</feature>
<dbReference type="InterPro" id="IPR036257">
    <property type="entry name" value="Cyt_c_oxidase_su2_TM_sf"/>
</dbReference>
<evidence type="ECO:0000256" key="13">
    <source>
        <dbReference type="RuleBase" id="RU000457"/>
    </source>
</evidence>